<evidence type="ECO:0000313" key="1">
    <source>
        <dbReference type="EMBL" id="AIU39540.1"/>
    </source>
</evidence>
<dbReference type="Proteomes" id="UP000124452">
    <property type="component" value="Segment"/>
</dbReference>
<dbReference type="GeneID" id="23104151"/>
<organism evidence="1 2">
    <name type="scientific">Equid gammaherpesvirus 5</name>
    <dbReference type="NCBI Taxonomy" id="10371"/>
    <lineage>
        <taxon>Viruses</taxon>
        <taxon>Duplodnaviria</taxon>
        <taxon>Heunggongvirae</taxon>
        <taxon>Peploviricota</taxon>
        <taxon>Herviviricetes</taxon>
        <taxon>Herpesvirales</taxon>
        <taxon>Orthoherpesviridae</taxon>
        <taxon>Gammaherpesvirinae</taxon>
        <taxon>Percavirus</taxon>
        <taxon>Percavirus equidgamma5</taxon>
    </lineage>
</organism>
<keyword evidence="2" id="KW-1185">Reference proteome</keyword>
<dbReference type="RefSeq" id="YP_009118404.1">
    <property type="nucleotide sequence ID" value="NC_026421.1"/>
</dbReference>
<evidence type="ECO:0000313" key="2">
    <source>
        <dbReference type="Proteomes" id="UP000124452"/>
    </source>
</evidence>
<dbReference type="EMBL" id="KM924295">
    <property type="protein sequence ID" value="AIU39540.1"/>
    <property type="molecule type" value="Genomic_DNA"/>
</dbReference>
<gene>
    <name evidence="1" type="primary">E6A</name>
</gene>
<accession>A0A0B4Q607</accession>
<proteinExistence type="predicted"/>
<dbReference type="KEGG" id="vg:23104151"/>
<protein>
    <submittedName>
        <fullName evidence="1">Protein E6A</fullName>
    </submittedName>
</protein>
<name>A0A0B4Q607_9GAMA</name>
<sequence>MENKLFFVWAFGGFVFVNVGNANASVKEPMQTILLPSSVSKQPPRPPCPVNLGKGFPCEGNFQCKNCDKLNCSCCCCCKNCKQICG</sequence>
<reference evidence="1 2" key="1">
    <citation type="journal article" date="2015" name="Genome Announc.">
        <title>Genome sequences of equid herpesviruses 2 and 5.</title>
        <authorList>
            <person name="Wilkie G.S."/>
            <person name="Kerr K."/>
            <person name="Stewart J.P."/>
            <person name="Studdert M.J."/>
            <person name="Davison A.J."/>
        </authorList>
    </citation>
    <scope>NUCLEOTIDE SEQUENCE [LARGE SCALE GENOMIC DNA]</scope>
    <source>
        <strain evidence="1">2-141/67</strain>
    </source>
</reference>